<reference evidence="1" key="1">
    <citation type="submission" date="2021-05" db="EMBL/GenBank/DDBJ databases">
        <authorList>
            <person name="Alioto T."/>
            <person name="Alioto T."/>
            <person name="Gomez Garrido J."/>
        </authorList>
    </citation>
    <scope>NUCLEOTIDE SEQUENCE</scope>
</reference>
<protein>
    <submittedName>
        <fullName evidence="1">Uncharacterized protein</fullName>
    </submittedName>
</protein>
<accession>A0A8D8RF40</accession>
<name>A0A8D8RF40_9HEMI</name>
<sequence>MHRKNHNITMAAITMKKEEEAELNMIEGINKTDPMEEETVIMGNQGIRMEEITECSRKATVALVVVQRRTTTKDLATTNLIIRDTTAMLQVYRVTPSRTTITLHDSFTTGLNTDLTRIIIKVEEMHPVAIRGKKTTETRRRTTVIVCQRLPHKVKDLY</sequence>
<dbReference type="EMBL" id="HBUF01152468">
    <property type="protein sequence ID" value="CAG6648525.1"/>
    <property type="molecule type" value="Transcribed_RNA"/>
</dbReference>
<proteinExistence type="predicted"/>
<organism evidence="1">
    <name type="scientific">Cacopsylla melanoneura</name>
    <dbReference type="NCBI Taxonomy" id="428564"/>
    <lineage>
        <taxon>Eukaryota</taxon>
        <taxon>Metazoa</taxon>
        <taxon>Ecdysozoa</taxon>
        <taxon>Arthropoda</taxon>
        <taxon>Hexapoda</taxon>
        <taxon>Insecta</taxon>
        <taxon>Pterygota</taxon>
        <taxon>Neoptera</taxon>
        <taxon>Paraneoptera</taxon>
        <taxon>Hemiptera</taxon>
        <taxon>Sternorrhyncha</taxon>
        <taxon>Psylloidea</taxon>
        <taxon>Psyllidae</taxon>
        <taxon>Psyllinae</taxon>
        <taxon>Cacopsylla</taxon>
    </lineage>
</organism>
<evidence type="ECO:0000313" key="1">
    <source>
        <dbReference type="EMBL" id="CAG6648525.1"/>
    </source>
</evidence>
<dbReference type="AlphaFoldDB" id="A0A8D8RF40"/>